<gene>
    <name evidence="1" type="ORF">BN877_II1598</name>
</gene>
<accession>U4Q2C0</accession>
<proteinExistence type="predicted"/>
<reference evidence="1 2" key="1">
    <citation type="journal article" date="2013" name="Genome Announc.">
        <title>Complete Genome Sequence of the Sesbania Symbiont and Rice Growth-Promoting Endophyte Rhizobium sp. Strain IRBG74.</title>
        <authorList>
            <person name="Crook M.B."/>
            <person name="Mitra S."/>
            <person name="Ane J.M."/>
            <person name="Sadowsky M.J."/>
            <person name="Gyaneshwar P."/>
        </authorList>
    </citation>
    <scope>NUCLEOTIDE SEQUENCE [LARGE SCALE GENOMIC DNA]</scope>
    <source>
        <strain evidence="1 2">IRBG74</strain>
    </source>
</reference>
<sequence length="64" mass="6849">MGDVVPESEAVRLTRVEVVGRQGGGEQSHTRSQPAARMRCYPLPSYAREGTGFKGITDVIEGSA</sequence>
<dbReference type="Proteomes" id="UP000016944">
    <property type="component" value="Chromosome II"/>
</dbReference>
<organism evidence="1 2">
    <name type="scientific">Agrobacterium pusense</name>
    <dbReference type="NCBI Taxonomy" id="648995"/>
    <lineage>
        <taxon>Bacteria</taxon>
        <taxon>Pseudomonadati</taxon>
        <taxon>Pseudomonadota</taxon>
        <taxon>Alphaproteobacteria</taxon>
        <taxon>Hyphomicrobiales</taxon>
        <taxon>Rhizobiaceae</taxon>
        <taxon>Rhizobium/Agrobacterium group</taxon>
        <taxon>Agrobacterium</taxon>
    </lineage>
</organism>
<dbReference type="KEGG" id="rir:BN877_II1598"/>
<name>U4Q2C0_9HYPH</name>
<dbReference type="AlphaFoldDB" id="U4Q2C0"/>
<evidence type="ECO:0000313" key="2">
    <source>
        <dbReference type="Proteomes" id="UP000016944"/>
    </source>
</evidence>
<evidence type="ECO:0000313" key="1">
    <source>
        <dbReference type="EMBL" id="CDI11384.1"/>
    </source>
</evidence>
<protein>
    <submittedName>
        <fullName evidence="1">Uncharacterized protein</fullName>
    </submittedName>
</protein>
<dbReference type="HOGENOM" id="CLU_2864805_0_0_5"/>
<dbReference type="EMBL" id="HG518323">
    <property type="protein sequence ID" value="CDI11384.1"/>
    <property type="molecule type" value="Genomic_DNA"/>
</dbReference>